<evidence type="ECO:0000313" key="4">
    <source>
        <dbReference type="EMBL" id="RGE86547.1"/>
    </source>
</evidence>
<sequence length="248" mass="28301">MKKYNKKLPYSYTLGAFPTIELLKKYPKKVMKVFTHSDLNSVTQEEIITGICNANNIFFECNDRIVEKLRDKENCFVIGVFEKYNNELDKDSNHVVLVNPSDMGNMGTIIRTCVGFGIKNLAVIEPAVDIFNPKVVRASMGAVFHVNICRYDSFDTYYAIYKESHDMFPFMLNGAKALQDYEIEMKVDRAFSLIFGNEATGLPDTYSEIGQSILINYLHEVDSLNLSIATGIGLYEFTKKYFKQFVST</sequence>
<dbReference type="InterPro" id="IPR029028">
    <property type="entry name" value="Alpha/beta_knot_MTases"/>
</dbReference>
<dbReference type="InterPro" id="IPR029026">
    <property type="entry name" value="tRNA_m1G_MTases_N"/>
</dbReference>
<evidence type="ECO:0000259" key="3">
    <source>
        <dbReference type="Pfam" id="PF00588"/>
    </source>
</evidence>
<dbReference type="InterPro" id="IPR051259">
    <property type="entry name" value="rRNA_Methyltransferase"/>
</dbReference>
<dbReference type="GO" id="GO:0008173">
    <property type="term" value="F:RNA methyltransferase activity"/>
    <property type="evidence" value="ECO:0007669"/>
    <property type="project" value="InterPro"/>
</dbReference>
<evidence type="ECO:0000313" key="5">
    <source>
        <dbReference type="Proteomes" id="UP000261080"/>
    </source>
</evidence>
<dbReference type="InterPro" id="IPR001537">
    <property type="entry name" value="SpoU_MeTrfase"/>
</dbReference>
<dbReference type="Pfam" id="PF00588">
    <property type="entry name" value="SpoU_methylase"/>
    <property type="match status" value="1"/>
</dbReference>
<dbReference type="PANTHER" id="PTHR43191:SF2">
    <property type="entry name" value="RRNA METHYLTRANSFERASE 3, MITOCHONDRIAL"/>
    <property type="match status" value="1"/>
</dbReference>
<dbReference type="AlphaFoldDB" id="A0A3E3K1K9"/>
<evidence type="ECO:0000256" key="2">
    <source>
        <dbReference type="ARBA" id="ARBA00022679"/>
    </source>
</evidence>
<gene>
    <name evidence="4" type="ORF">DW016_10200</name>
</gene>
<dbReference type="CDD" id="cd18082">
    <property type="entry name" value="SpoU-like_family"/>
    <property type="match status" value="1"/>
</dbReference>
<dbReference type="EMBL" id="QVLX01000005">
    <property type="protein sequence ID" value="RGE86547.1"/>
    <property type="molecule type" value="Genomic_DNA"/>
</dbReference>
<dbReference type="GO" id="GO:0032259">
    <property type="term" value="P:methylation"/>
    <property type="evidence" value="ECO:0007669"/>
    <property type="project" value="UniProtKB-KW"/>
</dbReference>
<dbReference type="GO" id="GO:0003723">
    <property type="term" value="F:RNA binding"/>
    <property type="evidence" value="ECO:0007669"/>
    <property type="project" value="InterPro"/>
</dbReference>
<dbReference type="OrthoDB" id="9794400at2"/>
<dbReference type="RefSeq" id="WP_053769079.1">
    <property type="nucleotide sequence ID" value="NZ_JBKXQI010000003.1"/>
</dbReference>
<organism evidence="4 5">
    <name type="scientific">Sellimonas intestinalis</name>
    <dbReference type="NCBI Taxonomy" id="1653434"/>
    <lineage>
        <taxon>Bacteria</taxon>
        <taxon>Bacillati</taxon>
        <taxon>Bacillota</taxon>
        <taxon>Clostridia</taxon>
        <taxon>Lachnospirales</taxon>
        <taxon>Lachnospiraceae</taxon>
        <taxon>Sellimonas</taxon>
    </lineage>
</organism>
<protein>
    <submittedName>
        <fullName evidence="4">TrmH family RNA methyltransferase</fullName>
    </submittedName>
</protein>
<evidence type="ECO:0000256" key="1">
    <source>
        <dbReference type="ARBA" id="ARBA00022603"/>
    </source>
</evidence>
<feature type="domain" description="tRNA/rRNA methyltransferase SpoU type" evidence="3">
    <location>
        <begin position="94"/>
        <end position="235"/>
    </location>
</feature>
<dbReference type="GO" id="GO:0006396">
    <property type="term" value="P:RNA processing"/>
    <property type="evidence" value="ECO:0007669"/>
    <property type="project" value="InterPro"/>
</dbReference>
<keyword evidence="2 4" id="KW-0808">Transferase</keyword>
<dbReference type="PANTHER" id="PTHR43191">
    <property type="entry name" value="RRNA METHYLTRANSFERASE 3"/>
    <property type="match status" value="1"/>
</dbReference>
<dbReference type="Proteomes" id="UP000261080">
    <property type="component" value="Unassembled WGS sequence"/>
</dbReference>
<dbReference type="Gene3D" id="3.40.1280.10">
    <property type="match status" value="1"/>
</dbReference>
<comment type="caution">
    <text evidence="4">The sequence shown here is derived from an EMBL/GenBank/DDBJ whole genome shotgun (WGS) entry which is preliminary data.</text>
</comment>
<dbReference type="SUPFAM" id="SSF75217">
    <property type="entry name" value="alpha/beta knot"/>
    <property type="match status" value="1"/>
</dbReference>
<reference evidence="4 5" key="1">
    <citation type="submission" date="2018-08" db="EMBL/GenBank/DDBJ databases">
        <title>A genome reference for cultivated species of the human gut microbiota.</title>
        <authorList>
            <person name="Zou Y."/>
            <person name="Xue W."/>
            <person name="Luo G."/>
        </authorList>
    </citation>
    <scope>NUCLEOTIDE SEQUENCE [LARGE SCALE GENOMIC DNA]</scope>
    <source>
        <strain evidence="4 5">AF37-2AT</strain>
    </source>
</reference>
<name>A0A3E3K1K9_9FIRM</name>
<proteinExistence type="predicted"/>
<keyword evidence="5" id="KW-1185">Reference proteome</keyword>
<keyword evidence="1 4" id="KW-0489">Methyltransferase</keyword>
<accession>A0A3E3K1K9</accession>